<comment type="caution">
    <text evidence="1">The sequence shown here is derived from an EMBL/GenBank/DDBJ whole genome shotgun (WGS) entry which is preliminary data.</text>
</comment>
<accession>A0A4V2JUF5</accession>
<keyword evidence="2" id="KW-1185">Reference proteome</keyword>
<dbReference type="VEuPathDB" id="MicrosporidiaDB:CWI36_1812p0010"/>
<sequence length="247" mass="28512">MVFINSLPILIQKTIFLSKLSSKISISPTTISTKNIQIELPPFTDQSITLSSKDLLQFLNINSSTLNLKYDLNLESCSSEEENYISNKKEKSFYGIFKSSETIKENKSDIFLILKYKLSINKCMVDIRKCIRVYPFIHPFQCTLVPILVLNIFPFPYNFNNSNLKFIYKKSLEIICEGIVTVNLLINSEEISFTKNEIEFTILSSDLGFLSLIDENTALKMCVFDNYCLFYFFEEDVTTVVRACYIN</sequence>
<gene>
    <name evidence="1" type="ORF">CWI36_1812p0010</name>
</gene>
<evidence type="ECO:0000313" key="2">
    <source>
        <dbReference type="Proteomes" id="UP000291404"/>
    </source>
</evidence>
<reference evidence="1 2" key="1">
    <citation type="submission" date="2017-12" db="EMBL/GenBank/DDBJ databases">
        <authorList>
            <person name="Pombert J.-F."/>
            <person name="Haag K.L."/>
            <person name="Ebert D."/>
        </authorList>
    </citation>
    <scope>NUCLEOTIDE SEQUENCE [LARGE SCALE GENOMIC DNA]</scope>
    <source>
        <strain evidence="1">BE-OM-2</strain>
    </source>
</reference>
<dbReference type="VEuPathDB" id="MicrosporidiaDB:CWI39_2236p0020"/>
<organism evidence="1 2">
    <name type="scientific">Hamiltosporidium magnivora</name>
    <dbReference type="NCBI Taxonomy" id="148818"/>
    <lineage>
        <taxon>Eukaryota</taxon>
        <taxon>Fungi</taxon>
        <taxon>Fungi incertae sedis</taxon>
        <taxon>Microsporidia</taxon>
        <taxon>Dubosqiidae</taxon>
        <taxon>Hamiltosporidium</taxon>
    </lineage>
</organism>
<proteinExistence type="predicted"/>
<evidence type="ECO:0000313" key="1">
    <source>
        <dbReference type="EMBL" id="TBT99891.1"/>
    </source>
</evidence>
<dbReference type="AlphaFoldDB" id="A0A4V2JUF5"/>
<protein>
    <submittedName>
        <fullName evidence="1">Uncharacterized protein</fullName>
    </submittedName>
</protein>
<dbReference type="Proteomes" id="UP000291404">
    <property type="component" value="Unassembled WGS sequence"/>
</dbReference>
<dbReference type="EMBL" id="PITI01001812">
    <property type="protein sequence ID" value="TBT99891.1"/>
    <property type="molecule type" value="Genomic_DNA"/>
</dbReference>
<name>A0A4V2JUF5_9MICR</name>